<keyword evidence="3 6" id="KW-1133">Transmembrane helix</keyword>
<gene>
    <name evidence="8" type="ORF">TPAB3V08_LOCUS4785</name>
</gene>
<evidence type="ECO:0000256" key="2">
    <source>
        <dbReference type="ARBA" id="ARBA00022692"/>
    </source>
</evidence>
<reference evidence="8" key="1">
    <citation type="submission" date="2021-03" db="EMBL/GenBank/DDBJ databases">
        <authorList>
            <person name="Tran Van P."/>
        </authorList>
    </citation>
    <scope>NUCLEOTIDE SEQUENCE</scope>
</reference>
<feature type="transmembrane region" description="Helical" evidence="6">
    <location>
        <begin position="109"/>
        <end position="128"/>
    </location>
</feature>
<feature type="compositionally biased region" description="Basic and acidic residues" evidence="5">
    <location>
        <begin position="142"/>
        <end position="160"/>
    </location>
</feature>
<keyword evidence="4 6" id="KW-0472">Membrane</keyword>
<sequence length="231" mass="25553">MYFREFNIYEVRGVIMEKIESSDVSAHSSNTDHIKEGFPWCDSPVTTEILAGIVQTTGWPGVVSAVGKWFGKEKRGLIFGIWNSHTSIGNILGSVIAGEFVETNWGVSFIVPGAIIAFGGFIIFLFLVENPSNVHCDLPTSGEDKRERDKSPELARDDSKNTGAGESKLAHVPRCRCLRGERFSLCQRQTKVFTKIWGAELLHPKSCVFVLGRAHTKLVEGCRTMAILGHI</sequence>
<dbReference type="SUPFAM" id="SSF103473">
    <property type="entry name" value="MFS general substrate transporter"/>
    <property type="match status" value="1"/>
</dbReference>
<dbReference type="Gene3D" id="1.20.1250.20">
    <property type="entry name" value="MFS general substrate transporter like domains"/>
    <property type="match status" value="1"/>
</dbReference>
<feature type="region of interest" description="Disordered" evidence="5">
    <location>
        <begin position="138"/>
        <end position="166"/>
    </location>
</feature>
<evidence type="ECO:0000313" key="9">
    <source>
        <dbReference type="Proteomes" id="UP001153148"/>
    </source>
</evidence>
<dbReference type="PROSITE" id="PS50850">
    <property type="entry name" value="MFS"/>
    <property type="match status" value="1"/>
</dbReference>
<dbReference type="InterPro" id="IPR011701">
    <property type="entry name" value="MFS"/>
</dbReference>
<dbReference type="Pfam" id="PF07690">
    <property type="entry name" value="MFS_1"/>
    <property type="match status" value="1"/>
</dbReference>
<feature type="transmembrane region" description="Helical" evidence="6">
    <location>
        <begin position="77"/>
        <end position="97"/>
    </location>
</feature>
<evidence type="ECO:0000313" key="8">
    <source>
        <dbReference type="EMBL" id="CAG2057808.1"/>
    </source>
</evidence>
<comment type="subcellular location">
    <subcellularLocation>
        <location evidence="1">Membrane</location>
        <topology evidence="1">Multi-pass membrane protein</topology>
    </subcellularLocation>
</comment>
<comment type="caution">
    <text evidence="8">The sequence shown here is derived from an EMBL/GenBank/DDBJ whole genome shotgun (WGS) entry which is preliminary data.</text>
</comment>
<dbReference type="InterPro" id="IPR020846">
    <property type="entry name" value="MFS_dom"/>
</dbReference>
<dbReference type="PANTHER" id="PTHR43184">
    <property type="entry name" value="MAJOR FACILITATOR SUPERFAMILY TRANSPORTER 16, ISOFORM B"/>
    <property type="match status" value="1"/>
</dbReference>
<accession>A0ABN7NQ66</accession>
<dbReference type="InterPro" id="IPR036259">
    <property type="entry name" value="MFS_trans_sf"/>
</dbReference>
<evidence type="ECO:0000256" key="6">
    <source>
        <dbReference type="SAM" id="Phobius"/>
    </source>
</evidence>
<proteinExistence type="predicted"/>
<keyword evidence="9" id="KW-1185">Reference proteome</keyword>
<organism evidence="8 9">
    <name type="scientific">Timema podura</name>
    <name type="common">Walking stick</name>
    <dbReference type="NCBI Taxonomy" id="61482"/>
    <lineage>
        <taxon>Eukaryota</taxon>
        <taxon>Metazoa</taxon>
        <taxon>Ecdysozoa</taxon>
        <taxon>Arthropoda</taxon>
        <taxon>Hexapoda</taxon>
        <taxon>Insecta</taxon>
        <taxon>Pterygota</taxon>
        <taxon>Neoptera</taxon>
        <taxon>Polyneoptera</taxon>
        <taxon>Phasmatodea</taxon>
        <taxon>Timematodea</taxon>
        <taxon>Timematoidea</taxon>
        <taxon>Timematidae</taxon>
        <taxon>Timema</taxon>
    </lineage>
</organism>
<evidence type="ECO:0000259" key="7">
    <source>
        <dbReference type="PROSITE" id="PS50850"/>
    </source>
</evidence>
<protein>
    <recommendedName>
        <fullName evidence="7">Major facilitator superfamily (MFS) profile domain-containing protein</fullName>
    </recommendedName>
</protein>
<dbReference type="Proteomes" id="UP001153148">
    <property type="component" value="Unassembled WGS sequence"/>
</dbReference>
<evidence type="ECO:0000256" key="1">
    <source>
        <dbReference type="ARBA" id="ARBA00004141"/>
    </source>
</evidence>
<evidence type="ECO:0000256" key="3">
    <source>
        <dbReference type="ARBA" id="ARBA00022989"/>
    </source>
</evidence>
<dbReference type="EMBL" id="CAJPIN010006085">
    <property type="protein sequence ID" value="CAG2057808.1"/>
    <property type="molecule type" value="Genomic_DNA"/>
</dbReference>
<keyword evidence="2 6" id="KW-0812">Transmembrane</keyword>
<feature type="non-terminal residue" evidence="8">
    <location>
        <position position="231"/>
    </location>
</feature>
<evidence type="ECO:0000256" key="4">
    <source>
        <dbReference type="ARBA" id="ARBA00023136"/>
    </source>
</evidence>
<feature type="domain" description="Major facilitator superfamily (MFS) profile" evidence="7">
    <location>
        <begin position="1"/>
        <end position="231"/>
    </location>
</feature>
<name>A0ABN7NQ66_TIMPD</name>
<dbReference type="PANTHER" id="PTHR43184:SF12">
    <property type="entry name" value="SUGAR PHOSPHATE EXCHANGER 3"/>
    <property type="match status" value="1"/>
</dbReference>
<evidence type="ECO:0000256" key="5">
    <source>
        <dbReference type="SAM" id="MobiDB-lite"/>
    </source>
</evidence>